<evidence type="ECO:0000313" key="17">
    <source>
        <dbReference type="EMBL" id="OIJ11598.1"/>
    </source>
</evidence>
<dbReference type="PROSITE" id="PS50109">
    <property type="entry name" value="HIS_KIN"/>
    <property type="match status" value="1"/>
</dbReference>
<evidence type="ECO:0000256" key="13">
    <source>
        <dbReference type="ARBA" id="ARBA00023136"/>
    </source>
</evidence>
<dbReference type="Gene3D" id="3.30.565.10">
    <property type="entry name" value="Histidine kinase-like ATPase, C-terminal domain"/>
    <property type="match status" value="1"/>
</dbReference>
<dbReference type="Gene3D" id="6.10.340.10">
    <property type="match status" value="1"/>
</dbReference>
<dbReference type="RefSeq" id="WP_071313531.1">
    <property type="nucleotide sequence ID" value="NZ_MLQQ01000026.1"/>
</dbReference>
<dbReference type="InterPro" id="IPR003660">
    <property type="entry name" value="HAMP_dom"/>
</dbReference>
<keyword evidence="18" id="KW-1185">Reference proteome</keyword>
<accession>A0A1S2LGG9</accession>
<evidence type="ECO:0000313" key="18">
    <source>
        <dbReference type="Proteomes" id="UP000180098"/>
    </source>
</evidence>
<dbReference type="Gene3D" id="1.20.5.1930">
    <property type="match status" value="1"/>
</dbReference>
<dbReference type="InterPro" id="IPR033463">
    <property type="entry name" value="sCache_3"/>
</dbReference>
<dbReference type="InterPro" id="IPR005467">
    <property type="entry name" value="His_kinase_dom"/>
</dbReference>
<keyword evidence="13 14" id="KW-0472">Membrane</keyword>
<dbReference type="GO" id="GO:0000155">
    <property type="term" value="F:phosphorelay sensor kinase activity"/>
    <property type="evidence" value="ECO:0007669"/>
    <property type="project" value="InterPro"/>
</dbReference>
<comment type="subcellular location">
    <subcellularLocation>
        <location evidence="2">Cell membrane</location>
        <topology evidence="2">Multi-pass membrane protein</topology>
    </subcellularLocation>
</comment>
<keyword evidence="7 14" id="KW-0812">Transmembrane</keyword>
<dbReference type="Pfam" id="PF17203">
    <property type="entry name" value="sCache_3_2"/>
    <property type="match status" value="1"/>
</dbReference>
<dbReference type="GO" id="GO:0005886">
    <property type="term" value="C:plasma membrane"/>
    <property type="evidence" value="ECO:0007669"/>
    <property type="project" value="UniProtKB-SubCell"/>
</dbReference>
<dbReference type="SUPFAM" id="SSF158472">
    <property type="entry name" value="HAMP domain-like"/>
    <property type="match status" value="1"/>
</dbReference>
<feature type="domain" description="Histidine kinase" evidence="15">
    <location>
        <begin position="423"/>
        <end position="618"/>
    </location>
</feature>
<dbReference type="SMART" id="SM00387">
    <property type="entry name" value="HATPase_c"/>
    <property type="match status" value="1"/>
</dbReference>
<sequence length="631" mass="71391">MYKKKAINFFSSVSIHIKIYGMVFAVIFLVTIISLFAIRISITETLSQQLDERVKSIGSDVAAKSGDLLLTNNIYALQKLVNDTKKNNKDIEYVFILNEQGKPIVHTYENHKLSRELKHINNVNQDDIVSLVLFESEKGTIRDVAVPVVKGLGGTARVGLRSDSLNQALKDVTTQMFITMLLVLMLSVVIVLGLTRVITLPITQLVDLTKRVAKGDLTPRINNFPNDEIGKLTNSFNWMLGNLENEKNEKEEYYNKILTRNRELTLLNILSANITSVGDLRAVLQKFIENLVRELSLNSAFIQIKINNQVETISDSKEKCLVEVNDNDREDQKCVCENDQAKVTNTFPLLVKEQYVGKIQICNSKELDPYSVNILKSVANQLSVTIENIQLWQELKKKEKVRQMLFEKVMTVQEEERKRIARELHDETSHSLSSILLGLKVLQEAPSEEVRKNEISKLRQLTHNTIEEVHDLAWQLRPSILDKFGLKVAIERYIEEFKKKYPADFDLIINGFGTERLRPEVETAIFRVVQESLTNILKYSKATSVSVIIMKSSTMISVIIEDDGIGFNVEAVLNKDPSKYNLGIRGMQERVLLLGGTLNIESELEEGTAIMVKIPLKDGGGELLDGQNNAS</sequence>
<keyword evidence="10" id="KW-0067">ATP-binding</keyword>
<dbReference type="Pfam" id="PF02518">
    <property type="entry name" value="HATPase_c"/>
    <property type="match status" value="1"/>
</dbReference>
<evidence type="ECO:0000259" key="15">
    <source>
        <dbReference type="PROSITE" id="PS50109"/>
    </source>
</evidence>
<dbReference type="CDD" id="cd06225">
    <property type="entry name" value="HAMP"/>
    <property type="match status" value="1"/>
</dbReference>
<evidence type="ECO:0000256" key="4">
    <source>
        <dbReference type="ARBA" id="ARBA00022475"/>
    </source>
</evidence>
<dbReference type="Pfam" id="PF00672">
    <property type="entry name" value="HAMP"/>
    <property type="match status" value="1"/>
</dbReference>
<evidence type="ECO:0000256" key="12">
    <source>
        <dbReference type="ARBA" id="ARBA00023012"/>
    </source>
</evidence>
<evidence type="ECO:0000256" key="7">
    <source>
        <dbReference type="ARBA" id="ARBA00022692"/>
    </source>
</evidence>
<evidence type="ECO:0000256" key="5">
    <source>
        <dbReference type="ARBA" id="ARBA00022553"/>
    </source>
</evidence>
<dbReference type="SUPFAM" id="SSF55874">
    <property type="entry name" value="ATPase domain of HSP90 chaperone/DNA topoisomerase II/histidine kinase"/>
    <property type="match status" value="1"/>
</dbReference>
<dbReference type="InterPro" id="IPR011712">
    <property type="entry name" value="Sig_transdc_His_kin_sub3_dim/P"/>
</dbReference>
<evidence type="ECO:0000256" key="3">
    <source>
        <dbReference type="ARBA" id="ARBA00012438"/>
    </source>
</evidence>
<evidence type="ECO:0000256" key="9">
    <source>
        <dbReference type="ARBA" id="ARBA00022777"/>
    </source>
</evidence>
<organism evidence="17 18">
    <name type="scientific">Anaerobacillus arseniciselenatis</name>
    <dbReference type="NCBI Taxonomy" id="85682"/>
    <lineage>
        <taxon>Bacteria</taxon>
        <taxon>Bacillati</taxon>
        <taxon>Bacillota</taxon>
        <taxon>Bacilli</taxon>
        <taxon>Bacillales</taxon>
        <taxon>Bacillaceae</taxon>
        <taxon>Anaerobacillus</taxon>
    </lineage>
</organism>
<evidence type="ECO:0000256" key="11">
    <source>
        <dbReference type="ARBA" id="ARBA00022989"/>
    </source>
</evidence>
<keyword evidence="11 14" id="KW-1133">Transmembrane helix</keyword>
<dbReference type="SMART" id="SM00304">
    <property type="entry name" value="HAMP"/>
    <property type="match status" value="1"/>
</dbReference>
<evidence type="ECO:0000256" key="2">
    <source>
        <dbReference type="ARBA" id="ARBA00004651"/>
    </source>
</evidence>
<feature type="transmembrane region" description="Helical" evidence="14">
    <location>
        <begin position="177"/>
        <end position="198"/>
    </location>
</feature>
<keyword evidence="6" id="KW-0808">Transferase</keyword>
<evidence type="ECO:0000256" key="6">
    <source>
        <dbReference type="ARBA" id="ARBA00022679"/>
    </source>
</evidence>
<dbReference type="OrthoDB" id="9760839at2"/>
<keyword evidence="5" id="KW-0597">Phosphoprotein</keyword>
<evidence type="ECO:0000259" key="16">
    <source>
        <dbReference type="PROSITE" id="PS50885"/>
    </source>
</evidence>
<dbReference type="Pfam" id="PF07730">
    <property type="entry name" value="HisKA_3"/>
    <property type="match status" value="1"/>
</dbReference>
<evidence type="ECO:0000256" key="8">
    <source>
        <dbReference type="ARBA" id="ARBA00022741"/>
    </source>
</evidence>
<keyword evidence="9" id="KW-0418">Kinase</keyword>
<dbReference type="GO" id="GO:0046983">
    <property type="term" value="F:protein dimerization activity"/>
    <property type="evidence" value="ECO:0007669"/>
    <property type="project" value="InterPro"/>
</dbReference>
<dbReference type="InterPro" id="IPR036890">
    <property type="entry name" value="HATPase_C_sf"/>
</dbReference>
<dbReference type="InterPro" id="IPR050482">
    <property type="entry name" value="Sensor_HK_TwoCompSys"/>
</dbReference>
<protein>
    <recommendedName>
        <fullName evidence="3">histidine kinase</fullName>
        <ecNumber evidence="3">2.7.13.3</ecNumber>
    </recommendedName>
</protein>
<dbReference type="SUPFAM" id="SSF55781">
    <property type="entry name" value="GAF domain-like"/>
    <property type="match status" value="1"/>
</dbReference>
<evidence type="ECO:0000256" key="10">
    <source>
        <dbReference type="ARBA" id="ARBA00022840"/>
    </source>
</evidence>
<proteinExistence type="predicted"/>
<dbReference type="GO" id="GO:0005524">
    <property type="term" value="F:ATP binding"/>
    <property type="evidence" value="ECO:0007669"/>
    <property type="project" value="UniProtKB-KW"/>
</dbReference>
<dbReference type="PROSITE" id="PS50885">
    <property type="entry name" value="HAMP"/>
    <property type="match status" value="1"/>
</dbReference>
<dbReference type="Proteomes" id="UP000180098">
    <property type="component" value="Unassembled WGS sequence"/>
</dbReference>
<comment type="catalytic activity">
    <reaction evidence="1">
        <text>ATP + protein L-histidine = ADP + protein N-phospho-L-histidine.</text>
        <dbReference type="EC" id="2.7.13.3"/>
    </reaction>
</comment>
<dbReference type="EC" id="2.7.13.3" evidence="3"/>
<dbReference type="PANTHER" id="PTHR24421">
    <property type="entry name" value="NITRATE/NITRITE SENSOR PROTEIN NARX-RELATED"/>
    <property type="match status" value="1"/>
</dbReference>
<dbReference type="Gene3D" id="3.30.450.40">
    <property type="match status" value="1"/>
</dbReference>
<comment type="caution">
    <text evidence="17">The sequence shown here is derived from an EMBL/GenBank/DDBJ whole genome shotgun (WGS) entry which is preliminary data.</text>
</comment>
<dbReference type="EMBL" id="MLQQ01000026">
    <property type="protein sequence ID" value="OIJ11598.1"/>
    <property type="molecule type" value="Genomic_DNA"/>
</dbReference>
<feature type="transmembrane region" description="Helical" evidence="14">
    <location>
        <begin position="19"/>
        <end position="38"/>
    </location>
</feature>
<name>A0A1S2LGG9_9BACI</name>
<dbReference type="PANTHER" id="PTHR24421:SF10">
    <property type="entry name" value="NITRATE_NITRITE SENSOR PROTEIN NARQ"/>
    <property type="match status" value="1"/>
</dbReference>
<reference evidence="17 18" key="1">
    <citation type="submission" date="2016-10" db="EMBL/GenBank/DDBJ databases">
        <title>Draft genome sequences of four alkaliphilic bacteria belonging to the Anaerobacillus genus.</title>
        <authorList>
            <person name="Bassil N.M."/>
            <person name="Lloyd J.R."/>
        </authorList>
    </citation>
    <scope>NUCLEOTIDE SEQUENCE [LARGE SCALE GENOMIC DNA]</scope>
    <source>
        <strain evidence="17 18">DSM 15340</strain>
    </source>
</reference>
<feature type="domain" description="HAMP" evidence="16">
    <location>
        <begin position="196"/>
        <end position="248"/>
    </location>
</feature>
<keyword evidence="8" id="KW-0547">Nucleotide-binding</keyword>
<keyword evidence="12" id="KW-0902">Two-component regulatory system</keyword>
<evidence type="ECO:0000256" key="14">
    <source>
        <dbReference type="SAM" id="Phobius"/>
    </source>
</evidence>
<dbReference type="InterPro" id="IPR029016">
    <property type="entry name" value="GAF-like_dom_sf"/>
</dbReference>
<dbReference type="AlphaFoldDB" id="A0A1S2LGG9"/>
<gene>
    <name evidence="17" type="ORF">BKP35_11690</name>
</gene>
<keyword evidence="4" id="KW-1003">Cell membrane</keyword>
<dbReference type="CDD" id="cd16917">
    <property type="entry name" value="HATPase_UhpB-NarQ-NarX-like"/>
    <property type="match status" value="1"/>
</dbReference>
<dbReference type="InterPro" id="IPR003594">
    <property type="entry name" value="HATPase_dom"/>
</dbReference>
<evidence type="ECO:0000256" key="1">
    <source>
        <dbReference type="ARBA" id="ARBA00000085"/>
    </source>
</evidence>